<dbReference type="KEGG" id="cbu:CBU_1332a"/>
<reference evidence="1 2" key="1">
    <citation type="journal article" date="2003" name="Proc. Natl. Acad. Sci. U.S.A.">
        <title>Complete genome sequence of the Q-fever pathogen, Coxiella burnetii.</title>
        <authorList>
            <person name="Seshadri R."/>
            <person name="Paulsen I.T."/>
            <person name="Eisen J.A."/>
            <person name="Read T.D."/>
            <person name="Nelson K.E."/>
            <person name="Nelson W.C."/>
            <person name="Ward N.L."/>
            <person name="Tettelin H."/>
            <person name="Davidsen T.M."/>
            <person name="Beanan M.J."/>
            <person name="Deboy R.T."/>
            <person name="Daugherty S.C."/>
            <person name="Brinkac L.M."/>
            <person name="Madupu R."/>
            <person name="Dodson R.J."/>
            <person name="Khouri H.M."/>
            <person name="Lee K.H."/>
            <person name="Carty H.A."/>
            <person name="Scanlan D."/>
            <person name="Heinzen R.A."/>
            <person name="Thompson H.A."/>
            <person name="Samuel J.E."/>
            <person name="Fraser C.M."/>
            <person name="Heidelberg J.F."/>
        </authorList>
    </citation>
    <scope>NUCLEOTIDE SEQUENCE [LARGE SCALE GENOMIC DNA]</scope>
    <source>
        <strain evidence="2">RSA 493 / Nine Mile phase I</strain>
    </source>
</reference>
<dbReference type="EnsemblBacteria" id="ACI15290">
    <property type="protein sequence ID" value="ACI15290"/>
    <property type="gene ID" value="CBU_1332a"/>
</dbReference>
<name>B5QSC6_COXBU</name>
<evidence type="ECO:0000313" key="2">
    <source>
        <dbReference type="Proteomes" id="UP000002671"/>
    </source>
</evidence>
<reference evidence="1 2" key="2">
    <citation type="journal article" date="2009" name="Infect. Immun.">
        <title>Comparative genomics reveal extensive transposon-mediated genomic plasticity and diversity among potential effector proteins within the genus Coxiella.</title>
        <authorList>
            <person name="Beare P.A."/>
            <person name="Unsworth N."/>
            <person name="Andoh M."/>
            <person name="Voth D.E."/>
            <person name="Omsland A."/>
            <person name="Gilk S.D."/>
            <person name="Williams K.P."/>
            <person name="Sobral B.W."/>
            <person name="Kupko J.J.III."/>
            <person name="Porcella S.F."/>
            <person name="Samuel J.E."/>
            <person name="Heinzen R.A."/>
        </authorList>
    </citation>
    <scope>NUCLEOTIDE SEQUENCE [LARGE SCALE GENOMIC DNA]</scope>
    <source>
        <strain evidence="2">RSA 493 / Nine Mile phase I</strain>
    </source>
</reference>
<keyword evidence="2" id="KW-1185">Reference proteome</keyword>
<dbReference type="STRING" id="227377.CBU_1332a"/>
<dbReference type="AlphaFoldDB" id="B5QSC6"/>
<evidence type="ECO:0000313" key="1">
    <source>
        <dbReference type="EMBL" id="ACI15290.1"/>
    </source>
</evidence>
<organism evidence="1 2">
    <name type="scientific">Coxiella burnetii (strain RSA 493 / Nine Mile phase I)</name>
    <dbReference type="NCBI Taxonomy" id="227377"/>
    <lineage>
        <taxon>Bacteria</taxon>
        <taxon>Pseudomonadati</taxon>
        <taxon>Pseudomonadota</taxon>
        <taxon>Gammaproteobacteria</taxon>
        <taxon>Legionellales</taxon>
        <taxon>Coxiellaceae</taxon>
        <taxon>Coxiella</taxon>
    </lineage>
</organism>
<protein>
    <submittedName>
        <fullName evidence="1">Uncharacterized protein</fullName>
    </submittedName>
</protein>
<dbReference type="Proteomes" id="UP000002671">
    <property type="component" value="Chromosome"/>
</dbReference>
<accession>B5QSC6</accession>
<dbReference type="HOGENOM" id="CLU_3364493_0_0_6"/>
<gene>
    <name evidence="1" type="ORF">CBU_1332a</name>
</gene>
<proteinExistence type="predicted"/>
<dbReference type="GeneID" id="7065869"/>
<dbReference type="EMBL" id="AE016828">
    <property type="protein sequence ID" value="ACI15290.1"/>
    <property type="molecule type" value="Genomic_DNA"/>
</dbReference>
<dbReference type="RefSeq" id="WP_010958156.1">
    <property type="nucleotide sequence ID" value="NC_002971.4"/>
</dbReference>
<dbReference type="RefSeq" id="YP_002332999.1">
    <property type="nucleotide sequence ID" value="NC_002971.4"/>
</dbReference>
<sequence length="35" mass="3982">MNPSSIPLIVAPSFIPHHPVKTGSVRSLLLWIYFY</sequence>